<protein>
    <submittedName>
        <fullName evidence="1">Retrotransposon gag protein</fullName>
    </submittedName>
</protein>
<reference evidence="2" key="1">
    <citation type="journal article" date="2019" name="Plant Biotechnol. J.">
        <title>Genome sequencing of the Australian wild diploid species Gossypium australe highlights disease resistance and delayed gland morphogenesis.</title>
        <authorList>
            <person name="Cai Y."/>
            <person name="Cai X."/>
            <person name="Wang Q."/>
            <person name="Wang P."/>
            <person name="Zhang Y."/>
            <person name="Cai C."/>
            <person name="Xu Y."/>
            <person name="Wang K."/>
            <person name="Zhou Z."/>
            <person name="Wang C."/>
            <person name="Geng S."/>
            <person name="Li B."/>
            <person name="Dong Q."/>
            <person name="Hou Y."/>
            <person name="Wang H."/>
            <person name="Ai P."/>
            <person name="Liu Z."/>
            <person name="Yi F."/>
            <person name="Sun M."/>
            <person name="An G."/>
            <person name="Cheng J."/>
            <person name="Zhang Y."/>
            <person name="Shi Q."/>
            <person name="Xie Y."/>
            <person name="Shi X."/>
            <person name="Chang Y."/>
            <person name="Huang F."/>
            <person name="Chen Y."/>
            <person name="Hong S."/>
            <person name="Mi L."/>
            <person name="Sun Q."/>
            <person name="Zhang L."/>
            <person name="Zhou B."/>
            <person name="Peng R."/>
            <person name="Zhang X."/>
            <person name="Liu F."/>
        </authorList>
    </citation>
    <scope>NUCLEOTIDE SEQUENCE [LARGE SCALE GENOMIC DNA]</scope>
    <source>
        <strain evidence="2">cv. PA1801</strain>
    </source>
</reference>
<dbReference type="Proteomes" id="UP000325315">
    <property type="component" value="Unassembled WGS sequence"/>
</dbReference>
<dbReference type="EMBL" id="SMMG02000009">
    <property type="protein sequence ID" value="KAA3461990.1"/>
    <property type="molecule type" value="Genomic_DNA"/>
</dbReference>
<dbReference type="AlphaFoldDB" id="A0A5B6UV57"/>
<gene>
    <name evidence="1" type="ORF">EPI10_028518</name>
</gene>
<name>A0A5B6UV57_9ROSI</name>
<evidence type="ECO:0000313" key="2">
    <source>
        <dbReference type="Proteomes" id="UP000325315"/>
    </source>
</evidence>
<accession>A0A5B6UV57</accession>
<evidence type="ECO:0000313" key="1">
    <source>
        <dbReference type="EMBL" id="KAA3461990.1"/>
    </source>
</evidence>
<proteinExistence type="predicted"/>
<dbReference type="OrthoDB" id="1002461at2759"/>
<comment type="caution">
    <text evidence="1">The sequence shown here is derived from an EMBL/GenBank/DDBJ whole genome shotgun (WGS) entry which is preliminary data.</text>
</comment>
<organism evidence="1 2">
    <name type="scientific">Gossypium australe</name>
    <dbReference type="NCBI Taxonomy" id="47621"/>
    <lineage>
        <taxon>Eukaryota</taxon>
        <taxon>Viridiplantae</taxon>
        <taxon>Streptophyta</taxon>
        <taxon>Embryophyta</taxon>
        <taxon>Tracheophyta</taxon>
        <taxon>Spermatophyta</taxon>
        <taxon>Magnoliopsida</taxon>
        <taxon>eudicotyledons</taxon>
        <taxon>Gunneridae</taxon>
        <taxon>Pentapetalae</taxon>
        <taxon>rosids</taxon>
        <taxon>malvids</taxon>
        <taxon>Malvales</taxon>
        <taxon>Malvaceae</taxon>
        <taxon>Malvoideae</taxon>
        <taxon>Gossypium</taxon>
    </lineage>
</organism>
<sequence>MGCLLKIIFAPPLISRIFPIFVVRSSTSMIEFLIARFCIHMERIGQTFSNEVFSINLMMSPCMRHENNLRKYYENAFIMSFYNGLNAYTRMMVDTSANGSLLSKSCNEAYEILERISSNNYQWLTNHTTIRRKVAGVHEVDALTSLAA</sequence>
<keyword evidence="2" id="KW-1185">Reference proteome</keyword>